<proteinExistence type="predicted"/>
<sequence>MLFYNRLTGETTKQLPEKIILGQWQVITDSERVFLNTCKLNINSREYIFPDLANRCSIRSDDGKTIEIKFSKWQYPSDTLFESLQFFDSELQKIISNPASWNDLVKLPPLIPEIEEKINIQSLEITTKKHLGHIEEVCRRPRSYLKMETERLPVSRAQRISPHTAEFLSSHTEDWERRTFCSVVPKRILCMVKEELLDIYENKVTVKLIDNLLIYIKHRIQQVKALQQQFEEAEYLSGTISDIHWRNLNRICTLWGNDYDGAAELKKAQTTLQELSQLKYKLQGLMGSDLYKAIPQRTVVANTLKRTNILVNDQHYRYVDLLWREWSRINSGQIKNSRQIFEENQKLLRGFESFCLLLIGLALTGDESNDNKGFGFKAVKNQIPTRNGKDILFQGTLGNVYLTWLEDGSFLLKSDAIKDLHLVPILANLTATDNSQTITSILESFSHNIKNSNQYQTIILYPGTEEERLCQEVCLYSDNKGRRRQSSTRLGRKNFW</sequence>
<comment type="caution">
    <text evidence="1">The sequence shown here is derived from an EMBL/GenBank/DDBJ whole genome shotgun (WGS) entry which is preliminary data.</text>
</comment>
<evidence type="ECO:0000313" key="2">
    <source>
        <dbReference type="Proteomes" id="UP000620559"/>
    </source>
</evidence>
<dbReference type="EMBL" id="JADEWL010000020">
    <property type="protein sequence ID" value="MBE9212878.1"/>
    <property type="molecule type" value="Genomic_DNA"/>
</dbReference>
<organism evidence="1 2">
    <name type="scientific">Plectonema cf. radiosum LEGE 06105</name>
    <dbReference type="NCBI Taxonomy" id="945769"/>
    <lineage>
        <taxon>Bacteria</taxon>
        <taxon>Bacillati</taxon>
        <taxon>Cyanobacteriota</taxon>
        <taxon>Cyanophyceae</taxon>
        <taxon>Oscillatoriophycideae</taxon>
        <taxon>Oscillatoriales</taxon>
        <taxon>Microcoleaceae</taxon>
        <taxon>Plectonema</taxon>
    </lineage>
</organism>
<gene>
    <name evidence="1" type="ORF">IQ247_09255</name>
</gene>
<dbReference type="AlphaFoldDB" id="A0A8J7EZL4"/>
<name>A0A8J7EZL4_9CYAN</name>
<evidence type="ECO:0008006" key="3">
    <source>
        <dbReference type="Google" id="ProtNLM"/>
    </source>
</evidence>
<keyword evidence="2" id="KW-1185">Reference proteome</keyword>
<reference evidence="1" key="1">
    <citation type="submission" date="2020-10" db="EMBL/GenBank/DDBJ databases">
        <authorList>
            <person name="Castelo-Branco R."/>
            <person name="Eusebio N."/>
            <person name="Adriana R."/>
            <person name="Vieira A."/>
            <person name="Brugerolle De Fraissinette N."/>
            <person name="Rezende De Castro R."/>
            <person name="Schneider M.P."/>
            <person name="Vasconcelos V."/>
            <person name="Leao P.N."/>
        </authorList>
    </citation>
    <scope>NUCLEOTIDE SEQUENCE</scope>
    <source>
        <strain evidence="1">LEGE 06105</strain>
    </source>
</reference>
<dbReference type="Proteomes" id="UP000620559">
    <property type="component" value="Unassembled WGS sequence"/>
</dbReference>
<accession>A0A8J7EZL4</accession>
<evidence type="ECO:0000313" key="1">
    <source>
        <dbReference type="EMBL" id="MBE9212878.1"/>
    </source>
</evidence>
<dbReference type="RefSeq" id="WP_193919221.1">
    <property type="nucleotide sequence ID" value="NZ_JADEWL010000020.1"/>
</dbReference>
<protein>
    <recommendedName>
        <fullName evidence="3">DUF2357 domain-containing protein</fullName>
    </recommendedName>
</protein>